<dbReference type="Proteomes" id="UP000299102">
    <property type="component" value="Unassembled WGS sequence"/>
</dbReference>
<protein>
    <submittedName>
        <fullName evidence="4">Senecionine N-oxygenase</fullName>
    </submittedName>
</protein>
<keyword evidence="1" id="KW-0285">Flavoprotein</keyword>
<gene>
    <name evidence="4" type="primary">sno1</name>
    <name evidence="4" type="ORF">EVAR_38588_1</name>
</gene>
<proteinExistence type="predicted"/>
<dbReference type="SUPFAM" id="SSF51905">
    <property type="entry name" value="FAD/NAD(P)-binding domain"/>
    <property type="match status" value="1"/>
</dbReference>
<evidence type="ECO:0000256" key="3">
    <source>
        <dbReference type="ARBA" id="ARBA00023002"/>
    </source>
</evidence>
<evidence type="ECO:0000313" key="5">
    <source>
        <dbReference type="Proteomes" id="UP000299102"/>
    </source>
</evidence>
<reference evidence="4 5" key="1">
    <citation type="journal article" date="2019" name="Commun. Biol.">
        <title>The bagworm genome reveals a unique fibroin gene that provides high tensile strength.</title>
        <authorList>
            <person name="Kono N."/>
            <person name="Nakamura H."/>
            <person name="Ohtoshi R."/>
            <person name="Tomita M."/>
            <person name="Numata K."/>
            <person name="Arakawa K."/>
        </authorList>
    </citation>
    <scope>NUCLEOTIDE SEQUENCE [LARGE SCALE GENOMIC DNA]</scope>
</reference>
<name>A0A4C1WTY3_EUMVA</name>
<dbReference type="OrthoDB" id="7434533at2759"/>
<accession>A0A4C1WTY3</accession>
<keyword evidence="3" id="KW-0560">Oxidoreductase</keyword>
<keyword evidence="2" id="KW-0274">FAD</keyword>
<dbReference type="STRING" id="151549.A0A4C1WTY3"/>
<evidence type="ECO:0000313" key="4">
    <source>
        <dbReference type="EMBL" id="GBP54353.1"/>
    </source>
</evidence>
<dbReference type="InterPro" id="IPR036188">
    <property type="entry name" value="FAD/NAD-bd_sf"/>
</dbReference>
<dbReference type="InterPro" id="IPR050346">
    <property type="entry name" value="FMO-like"/>
</dbReference>
<dbReference type="AlphaFoldDB" id="A0A4C1WTY3"/>
<sequence length="85" mass="9373">MEPKPADGSHTCVIGAGVSGLGAARYLRQHGVNYTVFEASRYIGGTWRFDARIGVDEDGTPLFTSMYKDLRLVLLTRNAWLTPAR</sequence>
<evidence type="ECO:0000256" key="1">
    <source>
        <dbReference type="ARBA" id="ARBA00022630"/>
    </source>
</evidence>
<dbReference type="Gene3D" id="3.50.50.60">
    <property type="entry name" value="FAD/NAD(P)-binding domain"/>
    <property type="match status" value="1"/>
</dbReference>
<dbReference type="EMBL" id="BGZK01000644">
    <property type="protein sequence ID" value="GBP54353.1"/>
    <property type="molecule type" value="Genomic_DNA"/>
</dbReference>
<keyword evidence="5" id="KW-1185">Reference proteome</keyword>
<comment type="caution">
    <text evidence="4">The sequence shown here is derived from an EMBL/GenBank/DDBJ whole genome shotgun (WGS) entry which is preliminary data.</text>
</comment>
<evidence type="ECO:0000256" key="2">
    <source>
        <dbReference type="ARBA" id="ARBA00022827"/>
    </source>
</evidence>
<dbReference type="PANTHER" id="PTHR23023">
    <property type="entry name" value="DIMETHYLANILINE MONOOXYGENASE"/>
    <property type="match status" value="1"/>
</dbReference>
<dbReference type="PRINTS" id="PR00419">
    <property type="entry name" value="ADXRDTASE"/>
</dbReference>
<dbReference type="GO" id="GO:0016491">
    <property type="term" value="F:oxidoreductase activity"/>
    <property type="evidence" value="ECO:0007669"/>
    <property type="project" value="UniProtKB-KW"/>
</dbReference>
<dbReference type="Pfam" id="PF13450">
    <property type="entry name" value="NAD_binding_8"/>
    <property type="match status" value="1"/>
</dbReference>
<organism evidence="4 5">
    <name type="scientific">Eumeta variegata</name>
    <name type="common">Bagworm moth</name>
    <name type="synonym">Eumeta japonica</name>
    <dbReference type="NCBI Taxonomy" id="151549"/>
    <lineage>
        <taxon>Eukaryota</taxon>
        <taxon>Metazoa</taxon>
        <taxon>Ecdysozoa</taxon>
        <taxon>Arthropoda</taxon>
        <taxon>Hexapoda</taxon>
        <taxon>Insecta</taxon>
        <taxon>Pterygota</taxon>
        <taxon>Neoptera</taxon>
        <taxon>Endopterygota</taxon>
        <taxon>Lepidoptera</taxon>
        <taxon>Glossata</taxon>
        <taxon>Ditrysia</taxon>
        <taxon>Tineoidea</taxon>
        <taxon>Psychidae</taxon>
        <taxon>Oiketicinae</taxon>
        <taxon>Eumeta</taxon>
    </lineage>
</organism>